<name>A0ABQ6CTX3_9HYPH</name>
<protein>
    <submittedName>
        <fullName evidence="2">Uncharacterized protein</fullName>
    </submittedName>
</protein>
<sequence length="110" mass="11928">MSDLDLQRADLLARRLAAVGEAAALNAEALRLTQKLAGIEMELLRIELELDRHPGDCELAEAMEATREQLATIEQKQNECADLYSQREQEIAEIDHELAAAMAGLAGGGA</sequence>
<organism evidence="2 3">
    <name type="scientific">Labrys miyagiensis</name>
    <dbReference type="NCBI Taxonomy" id="346912"/>
    <lineage>
        <taxon>Bacteria</taxon>
        <taxon>Pseudomonadati</taxon>
        <taxon>Pseudomonadota</taxon>
        <taxon>Alphaproteobacteria</taxon>
        <taxon>Hyphomicrobiales</taxon>
        <taxon>Xanthobacteraceae</taxon>
        <taxon>Labrys</taxon>
    </lineage>
</organism>
<proteinExistence type="predicted"/>
<reference evidence="3" key="1">
    <citation type="journal article" date="2019" name="Int. J. Syst. Evol. Microbiol.">
        <title>The Global Catalogue of Microorganisms (GCM) 10K type strain sequencing project: providing services to taxonomists for standard genome sequencing and annotation.</title>
        <authorList>
            <consortium name="The Broad Institute Genomics Platform"/>
            <consortium name="The Broad Institute Genome Sequencing Center for Infectious Disease"/>
            <person name="Wu L."/>
            <person name="Ma J."/>
        </authorList>
    </citation>
    <scope>NUCLEOTIDE SEQUENCE [LARGE SCALE GENOMIC DNA]</scope>
    <source>
        <strain evidence="3">NBRC 101365</strain>
    </source>
</reference>
<accession>A0ABQ6CTX3</accession>
<evidence type="ECO:0000256" key="1">
    <source>
        <dbReference type="SAM" id="Coils"/>
    </source>
</evidence>
<keyword evidence="3" id="KW-1185">Reference proteome</keyword>
<dbReference type="EMBL" id="BSPC01000058">
    <property type="protein sequence ID" value="GLS22184.1"/>
    <property type="molecule type" value="Genomic_DNA"/>
</dbReference>
<feature type="coiled-coil region" evidence="1">
    <location>
        <begin position="22"/>
        <end position="93"/>
    </location>
</feature>
<comment type="caution">
    <text evidence="2">The sequence shown here is derived from an EMBL/GenBank/DDBJ whole genome shotgun (WGS) entry which is preliminary data.</text>
</comment>
<evidence type="ECO:0000313" key="3">
    <source>
        <dbReference type="Proteomes" id="UP001156882"/>
    </source>
</evidence>
<dbReference type="RefSeq" id="WP_284315157.1">
    <property type="nucleotide sequence ID" value="NZ_BSPC01000058.1"/>
</dbReference>
<keyword evidence="1" id="KW-0175">Coiled coil</keyword>
<gene>
    <name evidence="2" type="ORF">GCM10007874_52010</name>
</gene>
<evidence type="ECO:0000313" key="2">
    <source>
        <dbReference type="EMBL" id="GLS22184.1"/>
    </source>
</evidence>
<dbReference type="Proteomes" id="UP001156882">
    <property type="component" value="Unassembled WGS sequence"/>
</dbReference>